<evidence type="ECO:0000256" key="5">
    <source>
        <dbReference type="ARBA" id="ARBA00023163"/>
    </source>
</evidence>
<keyword evidence="5" id="KW-0804">Transcription</keyword>
<dbReference type="EMBL" id="WBMR01000178">
    <property type="protein sequence ID" value="KAB2368159.1"/>
    <property type="molecule type" value="Genomic_DNA"/>
</dbReference>
<dbReference type="SUPFAM" id="SSF54427">
    <property type="entry name" value="NTF2-like"/>
    <property type="match status" value="1"/>
</dbReference>
<name>A0A6L3VK39_9ACTN</name>
<protein>
    <submittedName>
        <fullName evidence="8">Sigma-70 family RNA polymerase sigma factor</fullName>
    </submittedName>
</protein>
<dbReference type="Gene3D" id="1.10.10.10">
    <property type="entry name" value="Winged helix-like DNA-binding domain superfamily/Winged helix DNA-binding domain"/>
    <property type="match status" value="1"/>
</dbReference>
<dbReference type="GO" id="GO:0016987">
    <property type="term" value="F:sigma factor activity"/>
    <property type="evidence" value="ECO:0007669"/>
    <property type="project" value="UniProtKB-KW"/>
</dbReference>
<dbReference type="AlphaFoldDB" id="A0A6L3VK39"/>
<comment type="subunit">
    <text evidence="2">Interacts transiently with the RNA polymerase catalytic core formed by RpoA, RpoB, RpoC and RpoZ (2 alpha, 1 beta, 1 beta' and 1 omega subunit) to form the RNA polymerase holoenzyme that can initiate transcription.</text>
</comment>
<organism evidence="8 9">
    <name type="scientific">Actinomadura montaniterrae</name>
    <dbReference type="NCBI Taxonomy" id="1803903"/>
    <lineage>
        <taxon>Bacteria</taxon>
        <taxon>Bacillati</taxon>
        <taxon>Actinomycetota</taxon>
        <taxon>Actinomycetes</taxon>
        <taxon>Streptosporangiales</taxon>
        <taxon>Thermomonosporaceae</taxon>
        <taxon>Actinomadura</taxon>
    </lineage>
</organism>
<dbReference type="Pfam" id="PF08281">
    <property type="entry name" value="Sigma70_r4_2"/>
    <property type="match status" value="1"/>
</dbReference>
<dbReference type="Proteomes" id="UP000483004">
    <property type="component" value="Unassembled WGS sequence"/>
</dbReference>
<dbReference type="GO" id="GO:0006352">
    <property type="term" value="P:DNA-templated transcription initiation"/>
    <property type="evidence" value="ECO:0007669"/>
    <property type="project" value="InterPro"/>
</dbReference>
<dbReference type="SUPFAM" id="SSF88659">
    <property type="entry name" value="Sigma3 and sigma4 domains of RNA polymerase sigma factors"/>
    <property type="match status" value="1"/>
</dbReference>
<keyword evidence="9" id="KW-1185">Reference proteome</keyword>
<dbReference type="InterPro" id="IPR036388">
    <property type="entry name" value="WH-like_DNA-bd_sf"/>
</dbReference>
<dbReference type="SUPFAM" id="SSF88946">
    <property type="entry name" value="Sigma2 domain of RNA polymerase sigma factors"/>
    <property type="match status" value="1"/>
</dbReference>
<evidence type="ECO:0000313" key="8">
    <source>
        <dbReference type="EMBL" id="KAB2368159.1"/>
    </source>
</evidence>
<evidence type="ECO:0000313" key="9">
    <source>
        <dbReference type="Proteomes" id="UP000483004"/>
    </source>
</evidence>
<accession>A0A6L3VK39</accession>
<dbReference type="RefSeq" id="WP_151545097.1">
    <property type="nucleotide sequence ID" value="NZ_WBMR01000178.1"/>
</dbReference>
<dbReference type="InterPro" id="IPR052704">
    <property type="entry name" value="ECF_Sigma-70_Domain"/>
</dbReference>
<evidence type="ECO:0000256" key="1">
    <source>
        <dbReference type="ARBA" id="ARBA00010641"/>
    </source>
</evidence>
<dbReference type="PANTHER" id="PTHR30173">
    <property type="entry name" value="SIGMA 19 FACTOR"/>
    <property type="match status" value="1"/>
</dbReference>
<dbReference type="InterPro" id="IPR014284">
    <property type="entry name" value="RNA_pol_sigma-70_dom"/>
</dbReference>
<evidence type="ECO:0000256" key="2">
    <source>
        <dbReference type="ARBA" id="ARBA00011344"/>
    </source>
</evidence>
<evidence type="ECO:0000256" key="4">
    <source>
        <dbReference type="ARBA" id="ARBA00023082"/>
    </source>
</evidence>
<keyword evidence="4" id="KW-0731">Sigma factor</keyword>
<dbReference type="InterPro" id="IPR013249">
    <property type="entry name" value="RNA_pol_sigma70_r4_t2"/>
</dbReference>
<dbReference type="InterPro" id="IPR007627">
    <property type="entry name" value="RNA_pol_sigma70_r2"/>
</dbReference>
<dbReference type="NCBIfam" id="TIGR02937">
    <property type="entry name" value="sigma70-ECF"/>
    <property type="match status" value="1"/>
</dbReference>
<gene>
    <name evidence="8" type="ORF">F9B16_38115</name>
</gene>
<feature type="domain" description="RNA polymerase sigma-70 region 2" evidence="6">
    <location>
        <begin position="12"/>
        <end position="74"/>
    </location>
</feature>
<dbReference type="Gene3D" id="3.10.450.50">
    <property type="match status" value="1"/>
</dbReference>
<evidence type="ECO:0000259" key="7">
    <source>
        <dbReference type="Pfam" id="PF08281"/>
    </source>
</evidence>
<dbReference type="Gene3D" id="1.10.1740.10">
    <property type="match status" value="1"/>
</dbReference>
<proteinExistence type="inferred from homology"/>
<reference evidence="8 9" key="1">
    <citation type="submission" date="2019-09" db="EMBL/GenBank/DDBJ databases">
        <title>Actinomadura physcomitrii sp. nov., a novel actinomycete isolated from moss [Physcomitrium sphaericum (Ludw) Fuernr].</title>
        <authorList>
            <person name="Liu C."/>
            <person name="Zhuang X."/>
        </authorList>
    </citation>
    <scope>NUCLEOTIDE SEQUENCE [LARGE SCALE GENOMIC DNA]</scope>
    <source>
        <strain evidence="8 9">CYP1-1B</strain>
    </source>
</reference>
<evidence type="ECO:0000256" key="3">
    <source>
        <dbReference type="ARBA" id="ARBA00023015"/>
    </source>
</evidence>
<dbReference type="OrthoDB" id="6689546at2"/>
<feature type="domain" description="RNA polymerase sigma factor 70 region 4 type 2" evidence="7">
    <location>
        <begin position="115"/>
        <end position="166"/>
    </location>
</feature>
<comment type="caution">
    <text evidence="8">The sequence shown here is derived from an EMBL/GenBank/DDBJ whole genome shotgun (WGS) entry which is preliminary data.</text>
</comment>
<dbReference type="InterPro" id="IPR032710">
    <property type="entry name" value="NTF2-like_dom_sf"/>
</dbReference>
<dbReference type="GO" id="GO:0003677">
    <property type="term" value="F:DNA binding"/>
    <property type="evidence" value="ECO:0007669"/>
    <property type="project" value="InterPro"/>
</dbReference>
<dbReference type="Pfam" id="PF04542">
    <property type="entry name" value="Sigma70_r2"/>
    <property type="match status" value="1"/>
</dbReference>
<dbReference type="InterPro" id="IPR013324">
    <property type="entry name" value="RNA_pol_sigma_r3/r4-like"/>
</dbReference>
<dbReference type="PANTHER" id="PTHR30173:SF43">
    <property type="entry name" value="ECF RNA POLYMERASE SIGMA FACTOR SIGI-RELATED"/>
    <property type="match status" value="1"/>
</dbReference>
<evidence type="ECO:0000259" key="6">
    <source>
        <dbReference type="Pfam" id="PF04542"/>
    </source>
</evidence>
<sequence length="292" mass="30366">MTEEDQLAAEFEAQRPYLHAVAYRVLGSHSDADDAVQEAWLRLARTGADGIDDLRGWLTTVTGRICLDLLRRRGTRREQPLELDIGVLPLDADADAIARIDPEEEAVLAESVGLALYVVMDALTPAERVSFVLHDVFEVPFDAIAAVLGRSTPAAKMLASRARGRLRSGAPASGSGAAGRDVVDAFLAAAGRGDVAGLLAVLAPDVELRAHGPGGSVVVRGAGEVAAQARRFARPGATGHPVLVDGLPGVLITVGGRPVTVLAFTVADGAVTAISGLTDPARLGRIVPSWVA</sequence>
<comment type="similarity">
    <text evidence="1">Belongs to the sigma-70 factor family. ECF subfamily.</text>
</comment>
<dbReference type="InterPro" id="IPR013325">
    <property type="entry name" value="RNA_pol_sigma_r2"/>
</dbReference>
<keyword evidence="3" id="KW-0805">Transcription regulation</keyword>